<dbReference type="PANTHER" id="PTHR43976:SF9">
    <property type="entry name" value="OXIDOREDUCTASE"/>
    <property type="match status" value="1"/>
</dbReference>
<comment type="similarity">
    <text evidence="1">Belongs to the short-chain dehydrogenases/reductases (SDR) family.</text>
</comment>
<dbReference type="PRINTS" id="PR00080">
    <property type="entry name" value="SDRFAMILY"/>
</dbReference>
<dbReference type="InterPro" id="IPR036291">
    <property type="entry name" value="NAD(P)-bd_dom_sf"/>
</dbReference>
<dbReference type="PANTHER" id="PTHR43976">
    <property type="entry name" value="SHORT CHAIN DEHYDROGENASE"/>
    <property type="match status" value="1"/>
</dbReference>
<dbReference type="InterPro" id="IPR051911">
    <property type="entry name" value="SDR_oxidoreductase"/>
</dbReference>
<evidence type="ECO:0000256" key="1">
    <source>
        <dbReference type="RuleBase" id="RU000363"/>
    </source>
</evidence>
<dbReference type="SUPFAM" id="SSF51735">
    <property type="entry name" value="NAD(P)-binding Rossmann-fold domains"/>
    <property type="match status" value="1"/>
</dbReference>
<dbReference type="InterPro" id="IPR006311">
    <property type="entry name" value="TAT_signal"/>
</dbReference>
<sequence>MSDHPIAPTRRSLLGAGAALGTLATASLFEGAASASTPAQTADLSGKSVLITGASSGFGRLAALRAARSGAKTIATMRNLDGGRRSEARELAEIAAREQLDLHLVELDVNDAMMVRSAVAEGERLAGGALDALVNNAGIGLSGPVELTDDQGLDLIFDTNVFGYMRTARAALPAMRRARRGLIINVSSQLGRVVMPGVGAYAATKHAVEAMFEAMAYELAPHGVEVTIVQPGGYPTNIWRTGERLSDEMVARSGEEQRAAYAEFLAASRRRFAGGGTTDPDDVAKAIIEIIALPLGRRPLRRPVHPNTRGTDAINACAAQVQSAALGNGPFAPWHAAVTD</sequence>
<dbReference type="InterPro" id="IPR002347">
    <property type="entry name" value="SDR_fam"/>
</dbReference>
<gene>
    <name evidence="2" type="ORF">GV829_11610</name>
</gene>
<dbReference type="PROSITE" id="PS51318">
    <property type="entry name" value="TAT"/>
    <property type="match status" value="1"/>
</dbReference>
<dbReference type="Pfam" id="PF00106">
    <property type="entry name" value="adh_short"/>
    <property type="match status" value="1"/>
</dbReference>
<keyword evidence="3" id="KW-1185">Reference proteome</keyword>
<protein>
    <submittedName>
        <fullName evidence="2">SDR family oxidoreductase</fullName>
    </submittedName>
</protein>
<organism evidence="2 3">
    <name type="scientific">Sphingomonas lacunae</name>
    <dbReference type="NCBI Taxonomy" id="2698828"/>
    <lineage>
        <taxon>Bacteria</taxon>
        <taxon>Pseudomonadati</taxon>
        <taxon>Pseudomonadota</taxon>
        <taxon>Alphaproteobacteria</taxon>
        <taxon>Sphingomonadales</taxon>
        <taxon>Sphingomonadaceae</taxon>
        <taxon>Sphingomonas</taxon>
    </lineage>
</organism>
<dbReference type="PROSITE" id="PS00061">
    <property type="entry name" value="ADH_SHORT"/>
    <property type="match status" value="1"/>
</dbReference>
<dbReference type="RefSeq" id="WP_169946836.1">
    <property type="nucleotide sequence ID" value="NZ_CP053015.1"/>
</dbReference>
<dbReference type="AlphaFoldDB" id="A0A6M4AW87"/>
<dbReference type="Proteomes" id="UP000503018">
    <property type="component" value="Chromosome"/>
</dbReference>
<reference evidence="2 3" key="1">
    <citation type="submission" date="2020-01" db="EMBL/GenBank/DDBJ databases">
        <title>Sphingomonas sp. strain CSW-10.</title>
        <authorList>
            <person name="Chen W.-M."/>
        </authorList>
    </citation>
    <scope>NUCLEOTIDE SEQUENCE [LARGE SCALE GENOMIC DNA]</scope>
    <source>
        <strain evidence="2 3">CSW-10</strain>
    </source>
</reference>
<dbReference type="KEGG" id="slan:GV829_11610"/>
<dbReference type="PRINTS" id="PR00081">
    <property type="entry name" value="GDHRDH"/>
</dbReference>
<name>A0A6M4AW87_9SPHN</name>
<proteinExistence type="inferred from homology"/>
<dbReference type="Gene3D" id="3.40.50.720">
    <property type="entry name" value="NAD(P)-binding Rossmann-like Domain"/>
    <property type="match status" value="1"/>
</dbReference>
<evidence type="ECO:0000313" key="2">
    <source>
        <dbReference type="EMBL" id="QJQ33006.1"/>
    </source>
</evidence>
<evidence type="ECO:0000313" key="3">
    <source>
        <dbReference type="Proteomes" id="UP000503018"/>
    </source>
</evidence>
<accession>A0A6M4AW87</accession>
<dbReference type="InterPro" id="IPR020904">
    <property type="entry name" value="Sc_DH/Rdtase_CS"/>
</dbReference>
<dbReference type="EMBL" id="CP053015">
    <property type="protein sequence ID" value="QJQ33006.1"/>
    <property type="molecule type" value="Genomic_DNA"/>
</dbReference>
<dbReference type="CDD" id="cd05374">
    <property type="entry name" value="17beta-HSD-like_SDR_c"/>
    <property type="match status" value="1"/>
</dbReference>